<dbReference type="AlphaFoldDB" id="A0A6J4QBZ4"/>
<dbReference type="GO" id="GO:0051073">
    <property type="term" value="F:adenosylcobinamide-GDP ribazoletransferase activity"/>
    <property type="evidence" value="ECO:0007669"/>
    <property type="project" value="UniProtKB-UniRule"/>
</dbReference>
<comment type="cofactor">
    <cofactor evidence="1 19">
        <name>Mg(2+)</name>
        <dbReference type="ChEBI" id="CHEBI:18420"/>
    </cofactor>
</comment>
<protein>
    <recommendedName>
        <fullName evidence="6 19">Adenosylcobinamide-GDP ribazoletransferase</fullName>
        <ecNumber evidence="5 19">2.7.8.26</ecNumber>
    </recommendedName>
    <alternativeName>
        <fullName evidence="16 19">Cobalamin synthase</fullName>
    </alternativeName>
    <alternativeName>
        <fullName evidence="15 19">Cobalamin-5'-phosphate synthase</fullName>
    </alternativeName>
</protein>
<dbReference type="UniPathway" id="UPA00148">
    <property type="reaction ID" value="UER00238"/>
</dbReference>
<evidence type="ECO:0000256" key="14">
    <source>
        <dbReference type="ARBA" id="ARBA00025228"/>
    </source>
</evidence>
<evidence type="ECO:0000256" key="13">
    <source>
        <dbReference type="ARBA" id="ARBA00023136"/>
    </source>
</evidence>
<evidence type="ECO:0000256" key="10">
    <source>
        <dbReference type="ARBA" id="ARBA00022692"/>
    </source>
</evidence>
<accession>A0A6J4QBZ4</accession>
<name>A0A6J4QBZ4_9ACTN</name>
<keyword evidence="10 19" id="KW-0812">Transmembrane</keyword>
<evidence type="ECO:0000256" key="2">
    <source>
        <dbReference type="ARBA" id="ARBA00004651"/>
    </source>
</evidence>
<keyword evidence="9 19" id="KW-0808">Transferase</keyword>
<evidence type="ECO:0000256" key="17">
    <source>
        <dbReference type="ARBA" id="ARBA00048623"/>
    </source>
</evidence>
<comment type="function">
    <text evidence="14 19">Joins adenosylcobinamide-GDP and alpha-ribazole to generate adenosylcobalamin (Ado-cobalamin). Also synthesizes adenosylcobalamin 5'-phosphate from adenosylcobinamide-GDP and alpha-ribazole 5'-phosphate.</text>
</comment>
<evidence type="ECO:0000256" key="16">
    <source>
        <dbReference type="ARBA" id="ARBA00032853"/>
    </source>
</evidence>
<dbReference type="EC" id="2.7.8.26" evidence="5 19"/>
<dbReference type="Pfam" id="PF02654">
    <property type="entry name" value="CobS"/>
    <property type="match status" value="1"/>
</dbReference>
<comment type="similarity">
    <text evidence="4 19">Belongs to the CobS family.</text>
</comment>
<dbReference type="HAMAP" id="MF_00719">
    <property type="entry name" value="CobS"/>
    <property type="match status" value="1"/>
</dbReference>
<evidence type="ECO:0000313" key="20">
    <source>
        <dbReference type="EMBL" id="CAA9433574.1"/>
    </source>
</evidence>
<evidence type="ECO:0000256" key="8">
    <source>
        <dbReference type="ARBA" id="ARBA00022573"/>
    </source>
</evidence>
<evidence type="ECO:0000256" key="11">
    <source>
        <dbReference type="ARBA" id="ARBA00022842"/>
    </source>
</evidence>
<reference evidence="20" key="1">
    <citation type="submission" date="2020-02" db="EMBL/GenBank/DDBJ databases">
        <authorList>
            <person name="Meier V. D."/>
        </authorList>
    </citation>
    <scope>NUCLEOTIDE SEQUENCE</scope>
    <source>
        <strain evidence="20">AVDCRST_MAG82</strain>
    </source>
</reference>
<dbReference type="InterPro" id="IPR003805">
    <property type="entry name" value="CobS"/>
</dbReference>
<evidence type="ECO:0000256" key="12">
    <source>
        <dbReference type="ARBA" id="ARBA00022989"/>
    </source>
</evidence>
<keyword evidence="11 19" id="KW-0460">Magnesium</keyword>
<feature type="transmembrane region" description="Helical" evidence="19">
    <location>
        <begin position="99"/>
        <end position="124"/>
    </location>
</feature>
<dbReference type="PANTHER" id="PTHR34148">
    <property type="entry name" value="ADENOSYLCOBINAMIDE-GDP RIBAZOLETRANSFERASE"/>
    <property type="match status" value="1"/>
</dbReference>
<dbReference type="GO" id="GO:0008818">
    <property type="term" value="F:cobalamin 5'-phosphate synthase activity"/>
    <property type="evidence" value="ECO:0007669"/>
    <property type="project" value="UniProtKB-UniRule"/>
</dbReference>
<evidence type="ECO:0000256" key="18">
    <source>
        <dbReference type="ARBA" id="ARBA00049504"/>
    </source>
</evidence>
<evidence type="ECO:0000256" key="1">
    <source>
        <dbReference type="ARBA" id="ARBA00001946"/>
    </source>
</evidence>
<feature type="transmembrane region" description="Helical" evidence="19">
    <location>
        <begin position="25"/>
        <end position="44"/>
    </location>
</feature>
<evidence type="ECO:0000256" key="19">
    <source>
        <dbReference type="HAMAP-Rule" id="MF_00719"/>
    </source>
</evidence>
<dbReference type="GO" id="GO:0005886">
    <property type="term" value="C:plasma membrane"/>
    <property type="evidence" value="ECO:0007669"/>
    <property type="project" value="UniProtKB-SubCell"/>
</dbReference>
<evidence type="ECO:0000256" key="4">
    <source>
        <dbReference type="ARBA" id="ARBA00010561"/>
    </source>
</evidence>
<comment type="catalytic activity">
    <reaction evidence="17 19">
        <text>alpha-ribazole + adenosylcob(III)inamide-GDP = adenosylcob(III)alamin + GMP + H(+)</text>
        <dbReference type="Rhea" id="RHEA:16049"/>
        <dbReference type="ChEBI" id="CHEBI:10329"/>
        <dbReference type="ChEBI" id="CHEBI:15378"/>
        <dbReference type="ChEBI" id="CHEBI:18408"/>
        <dbReference type="ChEBI" id="CHEBI:58115"/>
        <dbReference type="ChEBI" id="CHEBI:60487"/>
        <dbReference type="EC" id="2.7.8.26"/>
    </reaction>
</comment>
<feature type="transmembrane region" description="Helical" evidence="19">
    <location>
        <begin position="174"/>
        <end position="207"/>
    </location>
</feature>
<dbReference type="GO" id="GO:0009236">
    <property type="term" value="P:cobalamin biosynthetic process"/>
    <property type="evidence" value="ECO:0007669"/>
    <property type="project" value="UniProtKB-UniRule"/>
</dbReference>
<evidence type="ECO:0000256" key="15">
    <source>
        <dbReference type="ARBA" id="ARBA00032605"/>
    </source>
</evidence>
<gene>
    <name evidence="19" type="primary">cobS</name>
    <name evidence="20" type="ORF">AVDCRST_MAG82-2297</name>
</gene>
<evidence type="ECO:0000256" key="6">
    <source>
        <dbReference type="ARBA" id="ARBA00015850"/>
    </source>
</evidence>
<dbReference type="PANTHER" id="PTHR34148:SF1">
    <property type="entry name" value="ADENOSYLCOBINAMIDE-GDP RIBAZOLETRANSFERASE"/>
    <property type="match status" value="1"/>
</dbReference>
<keyword evidence="12 19" id="KW-1133">Transmembrane helix</keyword>
<comment type="catalytic activity">
    <reaction evidence="18 19">
        <text>alpha-ribazole 5'-phosphate + adenosylcob(III)inamide-GDP = adenosylcob(III)alamin 5'-phosphate + GMP + H(+)</text>
        <dbReference type="Rhea" id="RHEA:23560"/>
        <dbReference type="ChEBI" id="CHEBI:15378"/>
        <dbReference type="ChEBI" id="CHEBI:57918"/>
        <dbReference type="ChEBI" id="CHEBI:58115"/>
        <dbReference type="ChEBI" id="CHEBI:60487"/>
        <dbReference type="ChEBI" id="CHEBI:60493"/>
        <dbReference type="EC" id="2.7.8.26"/>
    </reaction>
</comment>
<keyword evidence="7 19" id="KW-1003">Cell membrane</keyword>
<organism evidence="20">
    <name type="scientific">uncultured Rubrobacteraceae bacterium</name>
    <dbReference type="NCBI Taxonomy" id="349277"/>
    <lineage>
        <taxon>Bacteria</taxon>
        <taxon>Bacillati</taxon>
        <taxon>Actinomycetota</taxon>
        <taxon>Rubrobacteria</taxon>
        <taxon>Rubrobacterales</taxon>
        <taxon>Rubrobacteraceae</taxon>
        <taxon>environmental samples</taxon>
    </lineage>
</organism>
<evidence type="ECO:0000256" key="7">
    <source>
        <dbReference type="ARBA" id="ARBA00022475"/>
    </source>
</evidence>
<comment type="pathway">
    <text evidence="3 19">Cofactor biosynthesis; adenosylcobalamin biosynthesis; adenosylcobalamin from cob(II)yrinate a,c-diamide: step 7/7.</text>
</comment>
<keyword evidence="8 19" id="KW-0169">Cobalamin biosynthesis</keyword>
<evidence type="ECO:0000256" key="5">
    <source>
        <dbReference type="ARBA" id="ARBA00013200"/>
    </source>
</evidence>
<proteinExistence type="inferred from homology"/>
<comment type="subcellular location">
    <subcellularLocation>
        <location evidence="2 19">Cell membrane</location>
        <topology evidence="2 19">Multi-pass membrane protein</topology>
    </subcellularLocation>
</comment>
<evidence type="ECO:0000256" key="3">
    <source>
        <dbReference type="ARBA" id="ARBA00004663"/>
    </source>
</evidence>
<dbReference type="EMBL" id="CADCVA010000307">
    <property type="protein sequence ID" value="CAA9433574.1"/>
    <property type="molecule type" value="Genomic_DNA"/>
</dbReference>
<sequence>MKALLAFFTLIPGRGATLERAAREAYLLPLVGIVTGLPGAVLVLSAYAVPPGVVATLALGAVLVAAGFHHSDGVLDTGDALMARGSPERRREVLGDTRVGIGGIGALFLVYAPTVAALAALCAASPGRAALALLAGEVAARSAMLLVLALGKAADAGSSSVPFVRALSGSRRTAGITLALLAPLPLLLPMGVLAPSTVLAVPLVALFSLRLAGNTFGGIGGDVVGATGEACRAILLVLLSATI</sequence>
<dbReference type="NCBIfam" id="TIGR00317">
    <property type="entry name" value="cobS"/>
    <property type="match status" value="1"/>
</dbReference>
<evidence type="ECO:0000256" key="9">
    <source>
        <dbReference type="ARBA" id="ARBA00022679"/>
    </source>
</evidence>
<keyword evidence="13 19" id="KW-0472">Membrane</keyword>
<feature type="transmembrane region" description="Helical" evidence="19">
    <location>
        <begin position="51"/>
        <end position="69"/>
    </location>
</feature>